<dbReference type="RefSeq" id="WP_077687077.1">
    <property type="nucleotide sequence ID" value="NZ_CP019606.1"/>
</dbReference>
<name>A0A1Q2CRJ5_9ACTN</name>
<dbReference type="OrthoDB" id="3734319at2"/>
<reference evidence="3" key="1">
    <citation type="submission" date="2017-02" db="EMBL/GenBank/DDBJ databases">
        <title>Tessaracoccus aquaemaris sp. nov., isolated from the intestine of a Korean rockfish, Sebastes schlegelii, in a marine aquaculture pond.</title>
        <authorList>
            <person name="Tak E.J."/>
            <person name="Bae J.-W."/>
        </authorList>
    </citation>
    <scope>NUCLEOTIDE SEQUENCE [LARGE SCALE GENOMIC DNA]</scope>
    <source>
        <strain evidence="3">NSG39</strain>
    </source>
</reference>
<protein>
    <recommendedName>
        <fullName evidence="1">UspA domain-containing protein</fullName>
    </recommendedName>
</protein>
<dbReference type="SUPFAM" id="SSF52402">
    <property type="entry name" value="Adenine nucleotide alpha hydrolases-like"/>
    <property type="match status" value="1"/>
</dbReference>
<feature type="domain" description="UspA" evidence="1">
    <location>
        <begin position="16"/>
        <end position="134"/>
    </location>
</feature>
<accession>A0A1Q2CRJ5</accession>
<dbReference type="KEGG" id="tes:BW730_15690"/>
<dbReference type="Gene3D" id="3.40.50.12370">
    <property type="match status" value="1"/>
</dbReference>
<dbReference type="Pfam" id="PF00582">
    <property type="entry name" value="Usp"/>
    <property type="match status" value="1"/>
</dbReference>
<dbReference type="AlphaFoldDB" id="A0A1Q2CRJ5"/>
<evidence type="ECO:0000259" key="1">
    <source>
        <dbReference type="Pfam" id="PF00582"/>
    </source>
</evidence>
<gene>
    <name evidence="2" type="ORF">BW730_15690</name>
</gene>
<keyword evidence="3" id="KW-1185">Reference proteome</keyword>
<dbReference type="EMBL" id="CP019606">
    <property type="protein sequence ID" value="AQP48731.1"/>
    <property type="molecule type" value="Genomic_DNA"/>
</dbReference>
<organism evidence="2 3">
    <name type="scientific">Tessaracoccus aquimaris</name>
    <dbReference type="NCBI Taxonomy" id="1332264"/>
    <lineage>
        <taxon>Bacteria</taxon>
        <taxon>Bacillati</taxon>
        <taxon>Actinomycetota</taxon>
        <taxon>Actinomycetes</taxon>
        <taxon>Propionibacteriales</taxon>
        <taxon>Propionibacteriaceae</taxon>
        <taxon>Tessaracoccus</taxon>
    </lineage>
</organism>
<dbReference type="STRING" id="1332264.BW730_15690"/>
<evidence type="ECO:0000313" key="2">
    <source>
        <dbReference type="EMBL" id="AQP48731.1"/>
    </source>
</evidence>
<dbReference type="Proteomes" id="UP000188145">
    <property type="component" value="Chromosome"/>
</dbReference>
<sequence>MKVLVWVEPATWPAVIDAARALSHEQITLVAVDDPGEHPLPELFGRGRGAPPEVASIAAAEAEALLAQASEALGVDCATRVLRGRTERVITEAAEDVGLLVLARDGDRSRLGPHSLGRHTRFVIDHAPCRVLLIWPENPPALATLPPPPPPR</sequence>
<dbReference type="InterPro" id="IPR006016">
    <property type="entry name" value="UspA"/>
</dbReference>
<proteinExistence type="predicted"/>
<evidence type="ECO:0000313" key="3">
    <source>
        <dbReference type="Proteomes" id="UP000188145"/>
    </source>
</evidence>